<gene>
    <name evidence="1" type="ORF">SLEP1_g21015</name>
</gene>
<dbReference type="AlphaFoldDB" id="A0AAV5J4H1"/>
<evidence type="ECO:0000313" key="2">
    <source>
        <dbReference type="Proteomes" id="UP001054252"/>
    </source>
</evidence>
<reference evidence="1 2" key="1">
    <citation type="journal article" date="2021" name="Commun. Biol.">
        <title>The genome of Shorea leprosula (Dipterocarpaceae) highlights the ecological relevance of drought in aseasonal tropical rainforests.</title>
        <authorList>
            <person name="Ng K.K.S."/>
            <person name="Kobayashi M.J."/>
            <person name="Fawcett J.A."/>
            <person name="Hatakeyama M."/>
            <person name="Paape T."/>
            <person name="Ng C.H."/>
            <person name="Ang C.C."/>
            <person name="Tnah L.H."/>
            <person name="Lee C.T."/>
            <person name="Nishiyama T."/>
            <person name="Sese J."/>
            <person name="O'Brien M.J."/>
            <person name="Copetti D."/>
            <person name="Mohd Noor M.I."/>
            <person name="Ong R.C."/>
            <person name="Putra M."/>
            <person name="Sireger I.Z."/>
            <person name="Indrioko S."/>
            <person name="Kosugi Y."/>
            <person name="Izuno A."/>
            <person name="Isagi Y."/>
            <person name="Lee S.L."/>
            <person name="Shimizu K.K."/>
        </authorList>
    </citation>
    <scope>NUCLEOTIDE SEQUENCE [LARGE SCALE GENOMIC DNA]</scope>
    <source>
        <strain evidence="1">214</strain>
    </source>
</reference>
<proteinExistence type="predicted"/>
<sequence>MDDHFRESAVLTFLAYHLSNYSKACADCFVEKLFRLQDSFYS</sequence>
<evidence type="ECO:0000313" key="1">
    <source>
        <dbReference type="EMBL" id="GKV09529.1"/>
    </source>
</evidence>
<organism evidence="1 2">
    <name type="scientific">Rubroshorea leprosula</name>
    <dbReference type="NCBI Taxonomy" id="152421"/>
    <lineage>
        <taxon>Eukaryota</taxon>
        <taxon>Viridiplantae</taxon>
        <taxon>Streptophyta</taxon>
        <taxon>Embryophyta</taxon>
        <taxon>Tracheophyta</taxon>
        <taxon>Spermatophyta</taxon>
        <taxon>Magnoliopsida</taxon>
        <taxon>eudicotyledons</taxon>
        <taxon>Gunneridae</taxon>
        <taxon>Pentapetalae</taxon>
        <taxon>rosids</taxon>
        <taxon>malvids</taxon>
        <taxon>Malvales</taxon>
        <taxon>Dipterocarpaceae</taxon>
        <taxon>Rubroshorea</taxon>
    </lineage>
</organism>
<comment type="caution">
    <text evidence="1">The sequence shown here is derived from an EMBL/GenBank/DDBJ whole genome shotgun (WGS) entry which is preliminary data.</text>
</comment>
<dbReference type="Proteomes" id="UP001054252">
    <property type="component" value="Unassembled WGS sequence"/>
</dbReference>
<name>A0AAV5J4H1_9ROSI</name>
<protein>
    <submittedName>
        <fullName evidence="1">Uncharacterized protein</fullName>
    </submittedName>
</protein>
<accession>A0AAV5J4H1</accession>
<keyword evidence="2" id="KW-1185">Reference proteome</keyword>
<dbReference type="EMBL" id="BPVZ01000030">
    <property type="protein sequence ID" value="GKV09529.1"/>
    <property type="molecule type" value="Genomic_DNA"/>
</dbReference>